<dbReference type="EMBL" id="LT906555">
    <property type="protein sequence ID" value="SNW62911.1"/>
    <property type="molecule type" value="Genomic_DNA"/>
</dbReference>
<gene>
    <name evidence="6" type="ORF">ORPV_1007</name>
</gene>
<dbReference type="OrthoDB" id="16050at10239"/>
<evidence type="ECO:0000256" key="2">
    <source>
        <dbReference type="ARBA" id="ARBA00022771"/>
    </source>
</evidence>
<dbReference type="SUPFAM" id="SSF57783">
    <property type="entry name" value="Zinc beta-ribbon"/>
    <property type="match status" value="1"/>
</dbReference>
<dbReference type="RefSeq" id="YP_009449213.1">
    <property type="nucleotide sequence ID" value="NC_036594.1"/>
</dbReference>
<evidence type="ECO:0000256" key="4">
    <source>
        <dbReference type="PROSITE-ProRule" id="PRU00472"/>
    </source>
</evidence>
<dbReference type="Proteomes" id="UP000236316">
    <property type="component" value="Segment"/>
</dbReference>
<evidence type="ECO:0000313" key="6">
    <source>
        <dbReference type="EMBL" id="SNW62911.1"/>
    </source>
</evidence>
<evidence type="ECO:0000313" key="7">
    <source>
        <dbReference type="Proteomes" id="UP000236316"/>
    </source>
</evidence>
<dbReference type="InterPro" id="IPR001222">
    <property type="entry name" value="Znf_TFIIS"/>
</dbReference>
<keyword evidence="3" id="KW-0862">Zinc</keyword>
<dbReference type="KEGG" id="vg:35381661"/>
<dbReference type="GO" id="GO:0008270">
    <property type="term" value="F:zinc ion binding"/>
    <property type="evidence" value="ECO:0007669"/>
    <property type="project" value="UniProtKB-KW"/>
</dbReference>
<dbReference type="CDD" id="cd13749">
    <property type="entry name" value="Zn-ribbon_TFIIS"/>
    <property type="match status" value="1"/>
</dbReference>
<dbReference type="SMART" id="SM00440">
    <property type="entry name" value="ZnF_C2C2"/>
    <property type="match status" value="1"/>
</dbReference>
<sequence>MPPKVARNRKVVVSTTNVQRPAGIMQASLPDTTGMSSISEIKEVSILDILRELGISQENAETLTNVLSSSGLPYLSNTYRSLAYELIMMYAEKMISLEGLYNLMLEVSRLRTDIRDEQNRLIYSITPYDDARKSLATEISAYVTRNVTGKGLYKCKCGSMETTYVQIQTRSADEPMTTFVTCNKCGKVSRY</sequence>
<accession>A0A2I2L5X0</accession>
<dbReference type="Pfam" id="PF01096">
    <property type="entry name" value="Zn_ribbon_TFIIS"/>
    <property type="match status" value="1"/>
</dbReference>
<dbReference type="GeneID" id="35381661"/>
<dbReference type="PROSITE" id="PS51133">
    <property type="entry name" value="ZF_TFIIS_2"/>
    <property type="match status" value="1"/>
</dbReference>
<organism evidence="6">
    <name type="scientific">Orpheovirus IHUMI-LCC2</name>
    <dbReference type="NCBI Taxonomy" id="2023057"/>
    <lineage>
        <taxon>Viruses</taxon>
        <taxon>Varidnaviria</taxon>
        <taxon>Bamfordvirae</taxon>
        <taxon>Nucleocytoviricota</taxon>
        <taxon>Megaviricetes</taxon>
        <taxon>Pimascovirales</taxon>
        <taxon>Ocovirineae</taxon>
        <taxon>Orpheoviridae</taxon>
        <taxon>Alphaorpheovirus</taxon>
        <taxon>Alphaorpheovirus massiliense</taxon>
    </lineage>
</organism>
<name>A0A2I2L5X0_9VIRU</name>
<evidence type="ECO:0000256" key="1">
    <source>
        <dbReference type="ARBA" id="ARBA00022723"/>
    </source>
</evidence>
<protein>
    <submittedName>
        <fullName evidence="6">Transcription elongation factor TFIIS, Zinc finger</fullName>
    </submittedName>
</protein>
<dbReference type="GO" id="GO:0006351">
    <property type="term" value="P:DNA-templated transcription"/>
    <property type="evidence" value="ECO:0007669"/>
    <property type="project" value="InterPro"/>
</dbReference>
<reference evidence="6" key="1">
    <citation type="submission" date="2017-08" db="EMBL/GenBank/DDBJ databases">
        <authorList>
            <consortium name="Urmite Genomes"/>
        </authorList>
    </citation>
    <scope>NUCLEOTIDE SEQUENCE [LARGE SCALE GENOMIC DNA]</scope>
    <source>
        <strain evidence="6">IHUMI-LCC2</strain>
    </source>
</reference>
<keyword evidence="6" id="KW-0648">Protein biosynthesis</keyword>
<keyword evidence="7" id="KW-1185">Reference proteome</keyword>
<feature type="domain" description="TFIIS-type" evidence="5">
    <location>
        <begin position="151"/>
        <end position="190"/>
    </location>
</feature>
<keyword evidence="6" id="KW-0251">Elongation factor</keyword>
<keyword evidence="2 4" id="KW-0863">Zinc-finger</keyword>
<dbReference type="GO" id="GO:0003676">
    <property type="term" value="F:nucleic acid binding"/>
    <property type="evidence" value="ECO:0007669"/>
    <property type="project" value="InterPro"/>
</dbReference>
<keyword evidence="1" id="KW-0479">Metal-binding</keyword>
<proteinExistence type="predicted"/>
<dbReference type="Gene3D" id="2.20.25.10">
    <property type="match status" value="1"/>
</dbReference>
<evidence type="ECO:0000256" key="3">
    <source>
        <dbReference type="ARBA" id="ARBA00022833"/>
    </source>
</evidence>
<evidence type="ECO:0000259" key="5">
    <source>
        <dbReference type="PROSITE" id="PS51133"/>
    </source>
</evidence>